<name>A0A0D5YNF3_9FLAO</name>
<protein>
    <submittedName>
        <fullName evidence="1">Uncharacterized protein</fullName>
    </submittedName>
</protein>
<dbReference type="STRING" id="516051.VC82_160"/>
<dbReference type="HOGENOM" id="CLU_749673_0_0_10"/>
<dbReference type="OrthoDB" id="1491306at2"/>
<dbReference type="EMBL" id="CP011071">
    <property type="protein sequence ID" value="AKA33850.1"/>
    <property type="molecule type" value="Genomic_DNA"/>
</dbReference>
<keyword evidence="2" id="KW-1185">Reference proteome</keyword>
<reference evidence="1 2" key="1">
    <citation type="submission" date="2015-03" db="EMBL/GenBank/DDBJ databases">
        <title>Complete genome sequence of Muricauda lutaonensis CC-HSB-11T, isolated from a coastal hot spring.</title>
        <authorList>
            <person name="Kim K.M."/>
        </authorList>
    </citation>
    <scope>NUCLEOTIDE SEQUENCE [LARGE SCALE GENOMIC DNA]</scope>
    <source>
        <strain evidence="1 2">CC-HSB-11</strain>
    </source>
</reference>
<evidence type="ECO:0000313" key="1">
    <source>
        <dbReference type="EMBL" id="AKA33850.1"/>
    </source>
</evidence>
<dbReference type="AlphaFoldDB" id="A0A0D5YNF3"/>
<dbReference type="RefSeq" id="WP_045800701.1">
    <property type="nucleotide sequence ID" value="NZ_CP011071.1"/>
</dbReference>
<proteinExistence type="predicted"/>
<dbReference type="Proteomes" id="UP000032726">
    <property type="component" value="Chromosome"/>
</dbReference>
<organism evidence="1 2">
    <name type="scientific">Flagellimonas lutaonensis</name>
    <dbReference type="NCBI Taxonomy" id="516051"/>
    <lineage>
        <taxon>Bacteria</taxon>
        <taxon>Pseudomonadati</taxon>
        <taxon>Bacteroidota</taxon>
        <taxon>Flavobacteriia</taxon>
        <taxon>Flavobacteriales</taxon>
        <taxon>Flavobacteriaceae</taxon>
        <taxon>Flagellimonas</taxon>
    </lineage>
</organism>
<accession>A0A0D5YNF3</accession>
<dbReference type="KEGG" id="mlt:VC82_160"/>
<gene>
    <name evidence="1" type="ORF">VC82_160</name>
</gene>
<evidence type="ECO:0000313" key="2">
    <source>
        <dbReference type="Proteomes" id="UP000032726"/>
    </source>
</evidence>
<sequence length="369" mass="42942">MRKLFLIISVVVIVAVALFVTYRRLKTAKTVTTTNPLNIDDSTYFLKDVDFADGDYALYIKHKEHGEFVVTDKAVLKKNKNKLRLKKSWKNYLPGEGNRSYGAILFKDQTLIKRKQAGFFSTFEIGDLKKYAKPVKERMLRGTREVIEEEIAKINSSNNKFIISQPSLSDNFSEFNFRVFFPSVVLPVSREVDKNGYERLKKVNGIEYDEWLKKHENKFIQEWTRKIENCIHNVANGAGDFNVEILHSTSLDTYIQINGVDWGGELRDTNNVILTLKDYIFYNFQAIISTNHIDAEKLYSLNYNKCDSLFTTNKKELLDKLKQAVLKSNKPHLNVDKGEVRLSAYIDTVFKSKQIEQQEHYLNWLEVYN</sequence>